<dbReference type="Gene3D" id="2.10.220.10">
    <property type="entry name" value="Hormone Receptor, Insulin-like Growth Factor Receptor 1, Chain A, domain 2"/>
    <property type="match status" value="1"/>
</dbReference>
<organism evidence="4 5">
    <name type="scientific">Phascolarctos cinereus</name>
    <name type="common">Koala</name>
    <dbReference type="NCBI Taxonomy" id="38626"/>
    <lineage>
        <taxon>Eukaryota</taxon>
        <taxon>Metazoa</taxon>
        <taxon>Chordata</taxon>
        <taxon>Craniata</taxon>
        <taxon>Vertebrata</taxon>
        <taxon>Euteleostomi</taxon>
        <taxon>Mammalia</taxon>
        <taxon>Metatheria</taxon>
        <taxon>Diprotodontia</taxon>
        <taxon>Phascolarctidae</taxon>
        <taxon>Phascolarctos</taxon>
    </lineage>
</organism>
<evidence type="ECO:0000313" key="4">
    <source>
        <dbReference type="Proteomes" id="UP000515140"/>
    </source>
</evidence>
<keyword evidence="1" id="KW-0325">Glycoprotein</keyword>
<dbReference type="Proteomes" id="UP000515140">
    <property type="component" value="Unplaced"/>
</dbReference>
<dbReference type="InterPro" id="IPR006212">
    <property type="entry name" value="Furin_repeat"/>
</dbReference>
<feature type="domain" description="Receptor L-domain" evidence="2">
    <location>
        <begin position="37"/>
        <end position="156"/>
    </location>
</feature>
<dbReference type="Pfam" id="PF01030">
    <property type="entry name" value="Recep_L_domain"/>
    <property type="match status" value="1"/>
</dbReference>
<reference evidence="5" key="1">
    <citation type="submission" date="2025-08" db="UniProtKB">
        <authorList>
            <consortium name="RefSeq"/>
        </authorList>
    </citation>
    <scope>IDENTIFICATION</scope>
    <source>
        <tissue evidence="5">Spleen</tissue>
    </source>
</reference>
<dbReference type="FunFam" id="3.80.20.20:FF:000003">
    <property type="entry name" value="Receptor protein-tyrosine kinase"/>
    <property type="match status" value="1"/>
</dbReference>
<keyword evidence="4" id="KW-1185">Reference proteome</keyword>
<gene>
    <name evidence="5" type="primary">LOC110210949</name>
</gene>
<dbReference type="InterPro" id="IPR036941">
    <property type="entry name" value="Rcpt_L-dom_sf"/>
</dbReference>
<protein>
    <submittedName>
        <fullName evidence="5">Receptor tyrosine-protein kinase erbB-3-like</fullName>
    </submittedName>
</protein>
<dbReference type="InterPro" id="IPR000494">
    <property type="entry name" value="Rcpt_L-dom"/>
</dbReference>
<dbReference type="KEGG" id="pcw:110210949"/>
<sequence>MKMCEPCGGLCPKACEGTGSGSRFQTVDSSNIGKFVNCTKILGNLDFLITGPKGDPWHNIPALDPEKLNVFQTVREITGYLNIQSWPPHMHNFSVFSNLTTIGGRSLYNRGFSLLIMKNVNVTSLGLRSLKEVSAGRIYISANKQLCYHHSLNWTRLLRGPKEGRLDIKHNRPKKECVAEGRVCDPLCSSGGCWGPGPGQCLSCRNYSRGGSCVTQCNFLNGYCGKLQLMYRSCILRSSLVPFILQ</sequence>
<dbReference type="SUPFAM" id="SSF52058">
    <property type="entry name" value="L domain-like"/>
    <property type="match status" value="1"/>
</dbReference>
<accession>A0A6P5KM84</accession>
<evidence type="ECO:0000256" key="1">
    <source>
        <dbReference type="ARBA" id="ARBA00023180"/>
    </source>
</evidence>
<evidence type="ECO:0000259" key="3">
    <source>
        <dbReference type="Pfam" id="PF14843"/>
    </source>
</evidence>
<dbReference type="CDD" id="cd00064">
    <property type="entry name" value="FU"/>
    <property type="match status" value="1"/>
</dbReference>
<dbReference type="InterPro" id="IPR032778">
    <property type="entry name" value="GF_recep_IV"/>
</dbReference>
<dbReference type="Pfam" id="PF14843">
    <property type="entry name" value="GF_recep_IV"/>
    <property type="match status" value="1"/>
</dbReference>
<dbReference type="SUPFAM" id="SSF57184">
    <property type="entry name" value="Growth factor receptor domain"/>
    <property type="match status" value="1"/>
</dbReference>
<evidence type="ECO:0000259" key="2">
    <source>
        <dbReference type="Pfam" id="PF01030"/>
    </source>
</evidence>
<evidence type="ECO:0000313" key="5">
    <source>
        <dbReference type="RefSeq" id="XP_020845732.1"/>
    </source>
</evidence>
<feature type="domain" description="Growth factor receptor" evidence="3">
    <location>
        <begin position="183"/>
        <end position="228"/>
    </location>
</feature>
<name>A0A6P5KM84_PHACI</name>
<proteinExistence type="predicted"/>
<dbReference type="AlphaFoldDB" id="A0A6P5KM84"/>
<dbReference type="InParanoid" id="A0A6P5KM84"/>
<dbReference type="RefSeq" id="XP_020845732.1">
    <property type="nucleotide sequence ID" value="XM_020990073.1"/>
</dbReference>
<dbReference type="InterPro" id="IPR009030">
    <property type="entry name" value="Growth_fac_rcpt_cys_sf"/>
</dbReference>
<dbReference type="GeneID" id="110210949"/>
<dbReference type="Gene3D" id="3.80.20.20">
    <property type="entry name" value="Receptor L-domain"/>
    <property type="match status" value="1"/>
</dbReference>
<dbReference type="SMART" id="SM00261">
    <property type="entry name" value="FU"/>
    <property type="match status" value="1"/>
</dbReference>